<dbReference type="Proteomes" id="UP000005143">
    <property type="component" value="Unassembled WGS sequence"/>
</dbReference>
<evidence type="ECO:0000313" key="2">
    <source>
        <dbReference type="EMBL" id="EHN12356.1"/>
    </source>
</evidence>
<gene>
    <name evidence="2" type="ORF">PAI11_07460</name>
</gene>
<evidence type="ECO:0000256" key="1">
    <source>
        <dbReference type="SAM" id="SignalP"/>
    </source>
</evidence>
<accession>H0E1T4</accession>
<dbReference type="PATRIC" id="fig|1097667.3.peg.743"/>
<feature type="chain" id="PRO_5038849229" description="Lipoprotein" evidence="1">
    <location>
        <begin position="21"/>
        <end position="160"/>
    </location>
</feature>
<reference evidence="2 3" key="1">
    <citation type="journal article" date="2013" name="Biodegradation">
        <title>Quantitative proteomic analysis of ibuprofen-degrading Patulibacter sp. strain I11.</title>
        <authorList>
            <person name="Almeida B."/>
            <person name="Kjeldal H."/>
            <person name="Lolas I."/>
            <person name="Knudsen A.D."/>
            <person name="Carvalho G."/>
            <person name="Nielsen K.L."/>
            <person name="Barreto Crespo M.T."/>
            <person name="Stensballe A."/>
            <person name="Nielsen J.L."/>
        </authorList>
    </citation>
    <scope>NUCLEOTIDE SEQUENCE [LARGE SCALE GENOMIC DNA]</scope>
    <source>
        <strain evidence="2 3">I11</strain>
    </source>
</reference>
<dbReference type="PROSITE" id="PS51257">
    <property type="entry name" value="PROKAR_LIPOPROTEIN"/>
    <property type="match status" value="1"/>
</dbReference>
<dbReference type="RefSeq" id="WP_007571061.1">
    <property type="nucleotide sequence ID" value="NZ_AGUD01000032.1"/>
</dbReference>
<dbReference type="EMBL" id="AGUD01000032">
    <property type="protein sequence ID" value="EHN12356.1"/>
    <property type="molecule type" value="Genomic_DNA"/>
</dbReference>
<proteinExistence type="predicted"/>
<comment type="caution">
    <text evidence="2">The sequence shown here is derived from an EMBL/GenBank/DDBJ whole genome shotgun (WGS) entry which is preliminary data.</text>
</comment>
<sequence>MSRCRIVPLLLLALAVGGCGGSSDDGSGYVRDWTTACRNLQVTERQLRVAVARVGAGARPTTPSRSARRIRPAFERYATATSATLRGLRAIEAPDRWADYDRAADRALTTLDDQLQQARRSLAAGDLAALRTLATAVRTARVPAAPADLAGRLTACRGVL</sequence>
<protein>
    <recommendedName>
        <fullName evidence="4">Lipoprotein</fullName>
    </recommendedName>
</protein>
<evidence type="ECO:0008006" key="4">
    <source>
        <dbReference type="Google" id="ProtNLM"/>
    </source>
</evidence>
<keyword evidence="1" id="KW-0732">Signal</keyword>
<evidence type="ECO:0000313" key="3">
    <source>
        <dbReference type="Proteomes" id="UP000005143"/>
    </source>
</evidence>
<name>H0E1T4_9ACTN</name>
<feature type="signal peptide" evidence="1">
    <location>
        <begin position="1"/>
        <end position="20"/>
    </location>
</feature>
<dbReference type="AlphaFoldDB" id="H0E1T4"/>
<organism evidence="2 3">
    <name type="scientific">Patulibacter medicamentivorans</name>
    <dbReference type="NCBI Taxonomy" id="1097667"/>
    <lineage>
        <taxon>Bacteria</taxon>
        <taxon>Bacillati</taxon>
        <taxon>Actinomycetota</taxon>
        <taxon>Thermoleophilia</taxon>
        <taxon>Solirubrobacterales</taxon>
        <taxon>Patulibacteraceae</taxon>
        <taxon>Patulibacter</taxon>
    </lineage>
</organism>
<keyword evidence="3" id="KW-1185">Reference proteome</keyword>